<dbReference type="PANTHER" id="PTHR42110">
    <property type="entry name" value="L-ASPARAGINASE, PUTATIVE (AFU_ORTHOLOGUE AFUA_3G11890)-RELATED"/>
    <property type="match status" value="1"/>
</dbReference>
<dbReference type="InterPro" id="IPR010349">
    <property type="entry name" value="Asparaginase_II"/>
</dbReference>
<name>A0ABU5RXS6_9CYAN</name>
<dbReference type="RefSeq" id="WP_323306534.1">
    <property type="nucleotide sequence ID" value="NZ_JAYGHX010000013.1"/>
</dbReference>
<keyword evidence="2" id="KW-1185">Reference proteome</keyword>
<dbReference type="Proteomes" id="UP001304461">
    <property type="component" value="Unassembled WGS sequence"/>
</dbReference>
<dbReference type="PANTHER" id="PTHR42110:SF1">
    <property type="entry name" value="L-ASPARAGINASE, PUTATIVE (AFU_ORTHOLOGUE AFUA_3G11890)-RELATED"/>
    <property type="match status" value="1"/>
</dbReference>
<evidence type="ECO:0000313" key="2">
    <source>
        <dbReference type="Proteomes" id="UP001304461"/>
    </source>
</evidence>
<organism evidence="1 2">
    <name type="scientific">Cyanobium gracile UHCC 0139</name>
    <dbReference type="NCBI Taxonomy" id="3110308"/>
    <lineage>
        <taxon>Bacteria</taxon>
        <taxon>Bacillati</taxon>
        <taxon>Cyanobacteriota</taxon>
        <taxon>Cyanophyceae</taxon>
        <taxon>Synechococcales</taxon>
        <taxon>Prochlorococcaceae</taxon>
        <taxon>Cyanobium</taxon>
    </lineage>
</organism>
<reference evidence="1 2" key="1">
    <citation type="submission" date="2023-12" db="EMBL/GenBank/DDBJ databases">
        <title>Baltic Sea Cyanobacteria.</title>
        <authorList>
            <person name="Delbaje E."/>
            <person name="Fewer D.P."/>
            <person name="Shishido T.K."/>
        </authorList>
    </citation>
    <scope>NUCLEOTIDE SEQUENCE [LARGE SCALE GENOMIC DNA]</scope>
    <source>
        <strain evidence="1 2">UHCC 0139</strain>
    </source>
</reference>
<gene>
    <name evidence="1" type="ORF">VB738_15110</name>
</gene>
<evidence type="ECO:0000313" key="1">
    <source>
        <dbReference type="EMBL" id="MEA5392592.1"/>
    </source>
</evidence>
<protein>
    <submittedName>
        <fullName evidence="1">Asparaginase</fullName>
    </submittedName>
</protein>
<dbReference type="Pfam" id="PF06089">
    <property type="entry name" value="Asparaginase_II"/>
    <property type="match status" value="1"/>
</dbReference>
<sequence>MTLSSSFAGPGRPGIPPLEVRLLRNGIVESRHRVHAVVCDQRGRVLMRAGDPQQLSFVRSALKPFQATVFVGSGAADRMGAGERGLAIACASHAGTALHAREAFKLLWGAELDTEDLQCPTPAGASSPLEHNCSGKHAAFLAACRQMHWPLESYLQADHPLQQAVLKRVGELLGLPGAELISARDDCGAPTLQLQLAQMALLFAHLGGGEQADLERLSRAMLAHPDLIAGDGQFDTELMRLGHGQVLSKGGAEGIQCLSRVGEGMGVAIKVDDGARRAKQAVALHLLEQLEWLTPTTLVDLRQRYLAPADHLRLEVIGELRFDGARP</sequence>
<accession>A0ABU5RXS6</accession>
<dbReference type="EMBL" id="JAYGHX010000013">
    <property type="protein sequence ID" value="MEA5392592.1"/>
    <property type="molecule type" value="Genomic_DNA"/>
</dbReference>
<proteinExistence type="predicted"/>
<comment type="caution">
    <text evidence="1">The sequence shown here is derived from an EMBL/GenBank/DDBJ whole genome shotgun (WGS) entry which is preliminary data.</text>
</comment>